<sequence length="473" mass="48483">MTTAVSTETDTPRRGFVAPLDLAGPDVQRTIMRLALPSVVGLSINALHHTVNAVFVGMIGAHAMAAISVVFPLMMIVGAIGEGLGVGAAATIGRLLGRGAIGRASVTASTVMAAAVPVGLALTLAILWMRQPLLAALGATADTWSMADSYVGVMAFGATLTLLQIIADFVAIAEGNTRFSMWTLLGGFALNIVLDPILIFWLDMGVAGAALATLLSQIAVLAAYAVYFHARAGRVRVAVRLALLQSAILRPVVALGLPTTLASIVTAIAFAIVYYQAGSFGGDPAIAGLGIALRLLTLGSLPLIGFVLGVQAALSFAYGAGNRGRVLAATRFALTVTSGFALLYGCILVSFAVPIARLFSADPAVQTVAATAIVVIHAAFPLAGIRLAVLVLLQSMGQARRAALVSLAPQGYLLIPLLFVLPPWLGLGGIAVALAIAAALASVLAIVLLIPVVRELGSPVHWTPEVTDIARTS</sequence>
<evidence type="ECO:0000256" key="1">
    <source>
        <dbReference type="ARBA" id="ARBA00004429"/>
    </source>
</evidence>
<comment type="similarity">
    <text evidence="2">Belongs to the multi antimicrobial extrusion (MATE) (TC 2.A.66.1) family. MepA subfamily.</text>
</comment>
<dbReference type="PANTHER" id="PTHR43823">
    <property type="entry name" value="SPORULATION PROTEIN YKVU"/>
    <property type="match status" value="1"/>
</dbReference>
<dbReference type="Proteomes" id="UP001156905">
    <property type="component" value="Unassembled WGS sequence"/>
</dbReference>
<feature type="transmembrane region" description="Helical" evidence="10">
    <location>
        <begin position="332"/>
        <end position="356"/>
    </location>
</feature>
<keyword evidence="5" id="KW-1003">Cell membrane</keyword>
<evidence type="ECO:0000256" key="5">
    <source>
        <dbReference type="ARBA" id="ARBA00022475"/>
    </source>
</evidence>
<evidence type="ECO:0000256" key="2">
    <source>
        <dbReference type="ARBA" id="ARBA00008417"/>
    </source>
</evidence>
<comment type="subcellular location">
    <subcellularLocation>
        <location evidence="1">Cell inner membrane</location>
        <topology evidence="1">Multi-pass membrane protein</topology>
    </subcellularLocation>
</comment>
<name>A0ABQ6AUJ3_9BRAD</name>
<evidence type="ECO:0000256" key="10">
    <source>
        <dbReference type="SAM" id="Phobius"/>
    </source>
</evidence>
<feature type="transmembrane region" description="Helical" evidence="10">
    <location>
        <begin position="248"/>
        <end position="275"/>
    </location>
</feature>
<evidence type="ECO:0000256" key="7">
    <source>
        <dbReference type="ARBA" id="ARBA00022989"/>
    </source>
</evidence>
<feature type="transmembrane region" description="Helical" evidence="10">
    <location>
        <begin position="427"/>
        <end position="450"/>
    </location>
</feature>
<dbReference type="CDD" id="cd13143">
    <property type="entry name" value="MATE_MepA_like"/>
    <property type="match status" value="1"/>
</dbReference>
<dbReference type="NCBIfam" id="TIGR00797">
    <property type="entry name" value="matE"/>
    <property type="match status" value="1"/>
</dbReference>
<evidence type="ECO:0000256" key="3">
    <source>
        <dbReference type="ARBA" id="ARBA00022106"/>
    </source>
</evidence>
<evidence type="ECO:0000256" key="4">
    <source>
        <dbReference type="ARBA" id="ARBA00022448"/>
    </source>
</evidence>
<protein>
    <recommendedName>
        <fullName evidence="3">Multidrug export protein MepA</fullName>
    </recommendedName>
</protein>
<organism evidence="11 12">
    <name type="scientific">Bradyrhizobium iriomotense</name>
    <dbReference type="NCBI Taxonomy" id="441950"/>
    <lineage>
        <taxon>Bacteria</taxon>
        <taxon>Pseudomonadati</taxon>
        <taxon>Pseudomonadota</taxon>
        <taxon>Alphaproteobacteria</taxon>
        <taxon>Hyphomicrobiales</taxon>
        <taxon>Nitrobacteraceae</taxon>
        <taxon>Bradyrhizobium</taxon>
    </lineage>
</organism>
<feature type="transmembrane region" description="Helical" evidence="10">
    <location>
        <begin position="149"/>
        <end position="170"/>
    </location>
</feature>
<dbReference type="EMBL" id="BSOW01000001">
    <property type="protein sequence ID" value="GLR83543.1"/>
    <property type="molecule type" value="Genomic_DNA"/>
</dbReference>
<dbReference type="PANTHER" id="PTHR43823:SF3">
    <property type="entry name" value="MULTIDRUG EXPORT PROTEIN MEPA"/>
    <property type="match status" value="1"/>
</dbReference>
<gene>
    <name evidence="11" type="ORF">GCM10007857_02530</name>
</gene>
<feature type="transmembrane region" description="Helical" evidence="10">
    <location>
        <begin position="69"/>
        <end position="92"/>
    </location>
</feature>
<dbReference type="InterPro" id="IPR002528">
    <property type="entry name" value="MATE_fam"/>
</dbReference>
<evidence type="ECO:0000313" key="12">
    <source>
        <dbReference type="Proteomes" id="UP001156905"/>
    </source>
</evidence>
<feature type="transmembrane region" description="Helical" evidence="10">
    <location>
        <begin position="402"/>
        <end position="421"/>
    </location>
</feature>
<evidence type="ECO:0000313" key="11">
    <source>
        <dbReference type="EMBL" id="GLR83543.1"/>
    </source>
</evidence>
<keyword evidence="12" id="KW-1185">Reference proteome</keyword>
<evidence type="ECO:0000256" key="8">
    <source>
        <dbReference type="ARBA" id="ARBA00023136"/>
    </source>
</evidence>
<proteinExistence type="inferred from homology"/>
<comment type="caution">
    <text evidence="11">The sequence shown here is derived from an EMBL/GenBank/DDBJ whole genome shotgun (WGS) entry which is preliminary data.</text>
</comment>
<dbReference type="InterPro" id="IPR045070">
    <property type="entry name" value="MATE_MepA-like"/>
</dbReference>
<dbReference type="InterPro" id="IPR048279">
    <property type="entry name" value="MdtK-like"/>
</dbReference>
<keyword evidence="6 10" id="KW-0812">Transmembrane</keyword>
<feature type="transmembrane region" description="Helical" evidence="10">
    <location>
        <begin position="39"/>
        <end position="63"/>
    </location>
</feature>
<keyword evidence="4" id="KW-0813">Transport</keyword>
<feature type="transmembrane region" description="Helical" evidence="10">
    <location>
        <begin position="182"/>
        <end position="202"/>
    </location>
</feature>
<evidence type="ECO:0000256" key="6">
    <source>
        <dbReference type="ARBA" id="ARBA00022692"/>
    </source>
</evidence>
<evidence type="ECO:0000256" key="9">
    <source>
        <dbReference type="ARBA" id="ARBA00023251"/>
    </source>
</evidence>
<reference evidence="12" key="1">
    <citation type="journal article" date="2019" name="Int. J. Syst. Evol. Microbiol.">
        <title>The Global Catalogue of Microorganisms (GCM) 10K type strain sequencing project: providing services to taxonomists for standard genome sequencing and annotation.</title>
        <authorList>
            <consortium name="The Broad Institute Genomics Platform"/>
            <consortium name="The Broad Institute Genome Sequencing Center for Infectious Disease"/>
            <person name="Wu L."/>
            <person name="Ma J."/>
        </authorList>
    </citation>
    <scope>NUCLEOTIDE SEQUENCE [LARGE SCALE GENOMIC DNA]</scope>
    <source>
        <strain evidence="12">NBRC 102520</strain>
    </source>
</reference>
<dbReference type="InterPro" id="IPR051327">
    <property type="entry name" value="MATE_MepA_subfamily"/>
</dbReference>
<feature type="transmembrane region" description="Helical" evidence="10">
    <location>
        <begin position="368"/>
        <end position="393"/>
    </location>
</feature>
<dbReference type="RefSeq" id="WP_284260262.1">
    <property type="nucleotide sequence ID" value="NZ_BSOW01000001.1"/>
</dbReference>
<dbReference type="Pfam" id="PF01554">
    <property type="entry name" value="MatE"/>
    <property type="match status" value="2"/>
</dbReference>
<keyword evidence="9" id="KW-0046">Antibiotic resistance</keyword>
<feature type="transmembrane region" description="Helical" evidence="10">
    <location>
        <begin position="104"/>
        <end position="129"/>
    </location>
</feature>
<feature type="transmembrane region" description="Helical" evidence="10">
    <location>
        <begin position="295"/>
        <end position="320"/>
    </location>
</feature>
<dbReference type="PIRSF" id="PIRSF006603">
    <property type="entry name" value="DinF"/>
    <property type="match status" value="1"/>
</dbReference>
<feature type="transmembrane region" description="Helical" evidence="10">
    <location>
        <begin position="208"/>
        <end position="227"/>
    </location>
</feature>
<keyword evidence="8 10" id="KW-0472">Membrane</keyword>
<keyword evidence="7 10" id="KW-1133">Transmembrane helix</keyword>
<accession>A0ABQ6AUJ3</accession>